<dbReference type="InterPro" id="IPR050678">
    <property type="entry name" value="DNA_Partitioning_ATPase"/>
</dbReference>
<keyword evidence="3" id="KW-1185">Reference proteome</keyword>
<reference evidence="3" key="1">
    <citation type="journal article" date="2019" name="Int. J. Syst. Evol. Microbiol.">
        <title>The Global Catalogue of Microorganisms (GCM) 10K type strain sequencing project: providing services to taxonomists for standard genome sequencing and annotation.</title>
        <authorList>
            <consortium name="The Broad Institute Genomics Platform"/>
            <consortium name="The Broad Institute Genome Sequencing Center for Infectious Disease"/>
            <person name="Wu L."/>
            <person name="Ma J."/>
        </authorList>
    </citation>
    <scope>NUCLEOTIDE SEQUENCE [LARGE SCALE GENOMIC DNA]</scope>
    <source>
        <strain evidence="3">NBRC 110633</strain>
    </source>
</reference>
<dbReference type="EMBL" id="BSOE01000024">
    <property type="protein sequence ID" value="GLR04077.1"/>
    <property type="molecule type" value="Genomic_DNA"/>
</dbReference>
<dbReference type="CDD" id="cd02042">
    <property type="entry name" value="ParAB_family"/>
    <property type="match status" value="1"/>
</dbReference>
<accession>A0ABQ5Y0K0</accession>
<organism evidence="2 3">
    <name type="scientific">Vibrio hyugaensis</name>
    <dbReference type="NCBI Taxonomy" id="1534743"/>
    <lineage>
        <taxon>Bacteria</taxon>
        <taxon>Pseudomonadati</taxon>
        <taxon>Pseudomonadota</taxon>
        <taxon>Gammaproteobacteria</taxon>
        <taxon>Vibrionales</taxon>
        <taxon>Vibrionaceae</taxon>
        <taxon>Vibrio</taxon>
    </lineage>
</organism>
<dbReference type="SUPFAM" id="SSF52540">
    <property type="entry name" value="P-loop containing nucleoside triphosphate hydrolases"/>
    <property type="match status" value="1"/>
</dbReference>
<comment type="caution">
    <text evidence="2">The sequence shown here is derived from an EMBL/GenBank/DDBJ whole genome shotgun (WGS) entry which is preliminary data.</text>
</comment>
<dbReference type="InterPro" id="IPR027417">
    <property type="entry name" value="P-loop_NTPase"/>
</dbReference>
<evidence type="ECO:0000313" key="3">
    <source>
        <dbReference type="Proteomes" id="UP001156669"/>
    </source>
</evidence>
<name>A0ABQ5Y0K0_9VIBR</name>
<protein>
    <submittedName>
        <fullName evidence="2">Chromosome partitioning protein ParA</fullName>
    </submittedName>
</protein>
<dbReference type="Pfam" id="PF01656">
    <property type="entry name" value="CbiA"/>
    <property type="match status" value="1"/>
</dbReference>
<dbReference type="RefSeq" id="WP_231578949.1">
    <property type="nucleotide sequence ID" value="NZ_BBLD01000056.1"/>
</dbReference>
<evidence type="ECO:0000313" key="2">
    <source>
        <dbReference type="EMBL" id="GLR04077.1"/>
    </source>
</evidence>
<gene>
    <name evidence="2" type="ORF">GCM10007906_16640</name>
</gene>
<dbReference type="PANTHER" id="PTHR13696:SF96">
    <property type="entry name" value="COBQ_COBB_MIND_PARA NUCLEOTIDE BINDING DOMAIN-CONTAINING PROTEIN"/>
    <property type="match status" value="1"/>
</dbReference>
<sequence length="278" mass="32125">MHKNELETLSPLYTAGFFVTENFKNKHQQRIILWNANQFKRLFGHNAAIYEIGEKSLLSFVKQRQTSIAYSKAKKIIVLNLKGGVGKSTFSASLASKLLSQGHTVELIDFDKQQSTNRWAESIEVLPNQSYNPSLRSLSNIAVTLKVNTETDYVVIDSPANFSESDLVRYLRYVDYIVIPMQPSPIDLHASLPFINNLIEKHIFKSRKIKIGFVINRCVHQDVRLDRVTRLLRFFRQFKTLGIMSESEVYQQPFMDKKLVDAKNIDPLLWDSVIKWLE</sequence>
<dbReference type="PANTHER" id="PTHR13696">
    <property type="entry name" value="P-LOOP CONTAINING NUCLEOSIDE TRIPHOSPHATE HYDROLASE"/>
    <property type="match status" value="1"/>
</dbReference>
<feature type="domain" description="CobQ/CobB/MinD/ParA nucleotide binding" evidence="1">
    <location>
        <begin position="76"/>
        <end position="247"/>
    </location>
</feature>
<proteinExistence type="predicted"/>
<dbReference type="Gene3D" id="3.40.50.300">
    <property type="entry name" value="P-loop containing nucleotide triphosphate hydrolases"/>
    <property type="match status" value="1"/>
</dbReference>
<dbReference type="InterPro" id="IPR002586">
    <property type="entry name" value="CobQ/CobB/MinD/ParA_Nub-bd_dom"/>
</dbReference>
<evidence type="ECO:0000259" key="1">
    <source>
        <dbReference type="Pfam" id="PF01656"/>
    </source>
</evidence>
<dbReference type="Proteomes" id="UP001156669">
    <property type="component" value="Unassembled WGS sequence"/>
</dbReference>